<organism evidence="2 3">
    <name type="scientific">Eumeta variegata</name>
    <name type="common">Bagworm moth</name>
    <name type="synonym">Eumeta japonica</name>
    <dbReference type="NCBI Taxonomy" id="151549"/>
    <lineage>
        <taxon>Eukaryota</taxon>
        <taxon>Metazoa</taxon>
        <taxon>Ecdysozoa</taxon>
        <taxon>Arthropoda</taxon>
        <taxon>Hexapoda</taxon>
        <taxon>Insecta</taxon>
        <taxon>Pterygota</taxon>
        <taxon>Neoptera</taxon>
        <taxon>Endopterygota</taxon>
        <taxon>Lepidoptera</taxon>
        <taxon>Glossata</taxon>
        <taxon>Ditrysia</taxon>
        <taxon>Tineoidea</taxon>
        <taxon>Psychidae</taxon>
        <taxon>Oiketicinae</taxon>
        <taxon>Eumeta</taxon>
    </lineage>
</organism>
<proteinExistence type="predicted"/>
<feature type="compositionally biased region" description="Basic and acidic residues" evidence="1">
    <location>
        <begin position="56"/>
        <end position="70"/>
    </location>
</feature>
<evidence type="ECO:0000313" key="2">
    <source>
        <dbReference type="EMBL" id="GBP38732.1"/>
    </source>
</evidence>
<keyword evidence="3" id="KW-1185">Reference proteome</keyword>
<feature type="compositionally biased region" description="Basic residues" evidence="1">
    <location>
        <begin position="71"/>
        <end position="83"/>
    </location>
</feature>
<feature type="region of interest" description="Disordered" evidence="1">
    <location>
        <begin position="56"/>
        <end position="93"/>
    </location>
</feature>
<dbReference type="Proteomes" id="UP000299102">
    <property type="component" value="Unassembled WGS sequence"/>
</dbReference>
<evidence type="ECO:0000313" key="3">
    <source>
        <dbReference type="Proteomes" id="UP000299102"/>
    </source>
</evidence>
<comment type="caution">
    <text evidence="2">The sequence shown here is derived from an EMBL/GenBank/DDBJ whole genome shotgun (WGS) entry which is preliminary data.</text>
</comment>
<dbReference type="EMBL" id="BGZK01000353">
    <property type="protein sequence ID" value="GBP38732.1"/>
    <property type="molecule type" value="Genomic_DNA"/>
</dbReference>
<sequence>MFVAKNAIGIAGPRSNLTMEPELTSITGPGAELTARRTNIKNEGIYSYATPLMLKREPRSVSEPVLESRARRNRTRQWNHKRRREQDHNSDQK</sequence>
<accession>A0A4C1VK09</accession>
<reference evidence="2 3" key="1">
    <citation type="journal article" date="2019" name="Commun. Biol.">
        <title>The bagworm genome reveals a unique fibroin gene that provides high tensile strength.</title>
        <authorList>
            <person name="Kono N."/>
            <person name="Nakamura H."/>
            <person name="Ohtoshi R."/>
            <person name="Tomita M."/>
            <person name="Numata K."/>
            <person name="Arakawa K."/>
        </authorList>
    </citation>
    <scope>NUCLEOTIDE SEQUENCE [LARGE SCALE GENOMIC DNA]</scope>
</reference>
<protein>
    <submittedName>
        <fullName evidence="2">Uncharacterized protein</fullName>
    </submittedName>
</protein>
<feature type="compositionally biased region" description="Basic and acidic residues" evidence="1">
    <location>
        <begin position="84"/>
        <end position="93"/>
    </location>
</feature>
<name>A0A4C1VK09_EUMVA</name>
<gene>
    <name evidence="2" type="ORF">EVAR_22381_1</name>
</gene>
<evidence type="ECO:0000256" key="1">
    <source>
        <dbReference type="SAM" id="MobiDB-lite"/>
    </source>
</evidence>
<dbReference type="AlphaFoldDB" id="A0A4C1VK09"/>